<evidence type="ECO:0000256" key="2">
    <source>
        <dbReference type="ARBA" id="ARBA00005988"/>
    </source>
</evidence>
<evidence type="ECO:0000256" key="10">
    <source>
        <dbReference type="ARBA" id="ARBA00050859"/>
    </source>
</evidence>
<feature type="active site" description="Proton donor/acceptor" evidence="14">
    <location>
        <position position="413"/>
    </location>
</feature>
<keyword evidence="6 16" id="KW-0732">Signal</keyword>
<keyword evidence="4" id="KW-0645">Protease</keyword>
<comment type="cofactor">
    <cofactor evidence="1">
        <name>Zn(2+)</name>
        <dbReference type="ChEBI" id="CHEBI:29105"/>
    </cofactor>
</comment>
<evidence type="ECO:0000313" key="18">
    <source>
        <dbReference type="EMBL" id="GGJ87237.1"/>
    </source>
</evidence>
<dbReference type="EC" id="3.4.17.18" evidence="12"/>
<evidence type="ECO:0000256" key="16">
    <source>
        <dbReference type="SAM" id="SignalP"/>
    </source>
</evidence>
<dbReference type="RefSeq" id="WP_189169445.1">
    <property type="nucleotide sequence ID" value="NZ_BMQB01000003.1"/>
</dbReference>
<sequence length="563" mass="59722">MSQQRSKWALAVAVTAALATAFTQPAGADPRLRDIAERQGLDTGPATTYVYSVRGGAPAAAAEKLAKGGFDLLEDRDGDTLYVAGDEAARERLVAAGFHTEVFETLKPAWANPGGLIGRTGPQKVADTFYGGYHTSMGHKNHVESVASAKPDLAKLYNIGKSYTGKYDLQVLCITKIGAGDCEQRTDAKKPRFFLMTQTHAREIAAGEMSYKLIDKLTGSYGTDAEVTALLDSTEVWVISVHNPDGLDVVAQGSRPSMQRKNRNPTGGNCTGVSVGVDLNRNNGSNWGGAGTSKDPCNDTYLGPRANSEVENQALQGIWQKIFKKQRDGNGPAPATATGYMLSIHTVAGMNLIPWQYANTPTPNDRPLKAIGAQMKSYNGYQTGQAPQILYAASGGHDDWVYDKLGVASATIELGGSGQCGGTNFHPPYSCVDTYWNANQKVLMYLSKIAKSPYASSLGPNVREASTSGTTVTARIDTRTYELASAGRERAEGDLAVAEFALDPSFADATPMALARSVRGVATATGTVAAAAGLAPGKHLVYVRAKDKQGNWGPTTATWLHAS</sequence>
<evidence type="ECO:0000256" key="8">
    <source>
        <dbReference type="ARBA" id="ARBA00022833"/>
    </source>
</evidence>
<feature type="region of interest" description="Disordered" evidence="15">
    <location>
        <begin position="251"/>
        <end position="270"/>
    </location>
</feature>
<dbReference type="GO" id="GO:0006508">
    <property type="term" value="P:proteolysis"/>
    <property type="evidence" value="ECO:0007669"/>
    <property type="project" value="UniProtKB-KW"/>
</dbReference>
<proteinExistence type="inferred from homology"/>
<keyword evidence="5" id="KW-0479">Metal-binding</keyword>
<comment type="caution">
    <text evidence="18">The sequence shown here is derived from an EMBL/GenBank/DDBJ whole genome shotgun (WGS) entry which is preliminary data.</text>
</comment>
<reference evidence="18" key="1">
    <citation type="journal article" date="2014" name="Int. J. Syst. Evol. Microbiol.">
        <title>Complete genome sequence of Corynebacterium casei LMG S-19264T (=DSM 44701T), isolated from a smear-ripened cheese.</title>
        <authorList>
            <consortium name="US DOE Joint Genome Institute (JGI-PGF)"/>
            <person name="Walter F."/>
            <person name="Albersmeier A."/>
            <person name="Kalinowski J."/>
            <person name="Ruckert C."/>
        </authorList>
    </citation>
    <scope>NUCLEOTIDE SEQUENCE</scope>
    <source>
        <strain evidence="18">JCM 3090</strain>
    </source>
</reference>
<keyword evidence="19" id="KW-1185">Reference proteome</keyword>
<organism evidence="18 19">
    <name type="scientific">Pilimelia anulata</name>
    <dbReference type="NCBI Taxonomy" id="53371"/>
    <lineage>
        <taxon>Bacteria</taxon>
        <taxon>Bacillati</taxon>
        <taxon>Actinomycetota</taxon>
        <taxon>Actinomycetes</taxon>
        <taxon>Micromonosporales</taxon>
        <taxon>Micromonosporaceae</taxon>
        <taxon>Pilimelia</taxon>
    </lineage>
</organism>
<dbReference type="SUPFAM" id="SSF53187">
    <property type="entry name" value="Zn-dependent exopeptidases"/>
    <property type="match status" value="1"/>
</dbReference>
<evidence type="ECO:0000256" key="3">
    <source>
        <dbReference type="ARBA" id="ARBA00022645"/>
    </source>
</evidence>
<reference evidence="18" key="2">
    <citation type="submission" date="2020-09" db="EMBL/GenBank/DDBJ databases">
        <authorList>
            <person name="Sun Q."/>
            <person name="Ohkuma M."/>
        </authorList>
    </citation>
    <scope>NUCLEOTIDE SEQUENCE</scope>
    <source>
        <strain evidence="18">JCM 3090</strain>
    </source>
</reference>
<keyword evidence="8" id="KW-0862">Zinc</keyword>
<feature type="chain" id="PRO_5035287010" description="Zinc carboxypeptidase" evidence="16">
    <location>
        <begin position="29"/>
        <end position="563"/>
    </location>
</feature>
<evidence type="ECO:0000256" key="7">
    <source>
        <dbReference type="ARBA" id="ARBA00022801"/>
    </source>
</evidence>
<dbReference type="PANTHER" id="PTHR11705:SF143">
    <property type="entry name" value="SLL0236 PROTEIN"/>
    <property type="match status" value="1"/>
</dbReference>
<dbReference type="Proteomes" id="UP000649739">
    <property type="component" value="Unassembled WGS sequence"/>
</dbReference>
<gene>
    <name evidence="18" type="ORF">GCM10010123_16020</name>
</gene>
<evidence type="ECO:0000256" key="14">
    <source>
        <dbReference type="PROSITE-ProRule" id="PRU01379"/>
    </source>
</evidence>
<feature type="domain" description="Peptidase M14" evidence="17">
    <location>
        <begin position="132"/>
        <end position="450"/>
    </location>
</feature>
<dbReference type="PANTHER" id="PTHR11705">
    <property type="entry name" value="PROTEASE FAMILY M14 CARBOXYPEPTIDASE A,B"/>
    <property type="match status" value="1"/>
</dbReference>
<evidence type="ECO:0000256" key="12">
    <source>
        <dbReference type="ARBA" id="ARBA00066554"/>
    </source>
</evidence>
<feature type="signal peptide" evidence="16">
    <location>
        <begin position="1"/>
        <end position="28"/>
    </location>
</feature>
<dbReference type="SMART" id="SM00631">
    <property type="entry name" value="Zn_pept"/>
    <property type="match status" value="1"/>
</dbReference>
<comment type="catalytic activity">
    <reaction evidence="10">
        <text>Releases a C-terminal residue, which may be hydrophobic or positively charged.</text>
        <dbReference type="EC" id="3.4.17.18"/>
    </reaction>
</comment>
<protein>
    <recommendedName>
        <fullName evidence="13">Zinc carboxypeptidase</fullName>
        <ecNumber evidence="12">3.4.17.18</ecNumber>
    </recommendedName>
</protein>
<evidence type="ECO:0000256" key="11">
    <source>
        <dbReference type="ARBA" id="ARBA00055464"/>
    </source>
</evidence>
<dbReference type="GO" id="GO:0008270">
    <property type="term" value="F:zinc ion binding"/>
    <property type="evidence" value="ECO:0007669"/>
    <property type="project" value="InterPro"/>
</dbReference>
<dbReference type="InterPro" id="IPR000834">
    <property type="entry name" value="Peptidase_M14"/>
</dbReference>
<evidence type="ECO:0000259" key="17">
    <source>
        <dbReference type="PROSITE" id="PS52035"/>
    </source>
</evidence>
<keyword evidence="9" id="KW-0482">Metalloprotease</keyword>
<evidence type="ECO:0000256" key="1">
    <source>
        <dbReference type="ARBA" id="ARBA00001947"/>
    </source>
</evidence>
<evidence type="ECO:0000256" key="9">
    <source>
        <dbReference type="ARBA" id="ARBA00023049"/>
    </source>
</evidence>
<evidence type="ECO:0000313" key="19">
    <source>
        <dbReference type="Proteomes" id="UP000649739"/>
    </source>
</evidence>
<evidence type="ECO:0000256" key="4">
    <source>
        <dbReference type="ARBA" id="ARBA00022670"/>
    </source>
</evidence>
<dbReference type="AlphaFoldDB" id="A0A8J3B8Y4"/>
<dbReference type="PROSITE" id="PS52035">
    <property type="entry name" value="PEPTIDASE_M14"/>
    <property type="match status" value="1"/>
</dbReference>
<dbReference type="Pfam" id="PF00246">
    <property type="entry name" value="Peptidase_M14"/>
    <property type="match status" value="1"/>
</dbReference>
<accession>A0A8J3B8Y4</accession>
<dbReference type="GO" id="GO:0005615">
    <property type="term" value="C:extracellular space"/>
    <property type="evidence" value="ECO:0007669"/>
    <property type="project" value="TreeGrafter"/>
</dbReference>
<dbReference type="EMBL" id="BMQB01000003">
    <property type="protein sequence ID" value="GGJ87237.1"/>
    <property type="molecule type" value="Genomic_DNA"/>
</dbReference>
<keyword evidence="3" id="KW-0121">Carboxypeptidase</keyword>
<dbReference type="FunFam" id="3.40.630.10:FF:000084">
    <property type="entry name" value="Carboxypeptidase B2"/>
    <property type="match status" value="1"/>
</dbReference>
<comment type="similarity">
    <text evidence="2 14">Belongs to the peptidase M14 family.</text>
</comment>
<evidence type="ECO:0000256" key="15">
    <source>
        <dbReference type="SAM" id="MobiDB-lite"/>
    </source>
</evidence>
<dbReference type="Gene3D" id="3.40.630.10">
    <property type="entry name" value="Zn peptidases"/>
    <property type="match status" value="1"/>
</dbReference>
<dbReference type="GO" id="GO:0004181">
    <property type="term" value="F:metallocarboxypeptidase activity"/>
    <property type="evidence" value="ECO:0007669"/>
    <property type="project" value="InterPro"/>
</dbReference>
<evidence type="ECO:0000256" key="5">
    <source>
        <dbReference type="ARBA" id="ARBA00022723"/>
    </source>
</evidence>
<comment type="function">
    <text evidence="11">Carboxypeptidase that possesses the specificities of both mammalian Cpase A and B. Thus shows broad substrate specificity, being able to cleave Cbz-Gly-Leu, Cbz-Gly-Val, Cbz-Gly-Phe, Cbz-Gly-Lys and Bz-Gly-Arg in vitro.</text>
</comment>
<keyword evidence="7" id="KW-0378">Hydrolase</keyword>
<evidence type="ECO:0000256" key="13">
    <source>
        <dbReference type="ARBA" id="ARBA00074273"/>
    </source>
</evidence>
<name>A0A8J3B8Y4_9ACTN</name>
<evidence type="ECO:0000256" key="6">
    <source>
        <dbReference type="ARBA" id="ARBA00022729"/>
    </source>
</evidence>